<dbReference type="SUPFAM" id="SSF55729">
    <property type="entry name" value="Acyl-CoA N-acyltransferases (Nat)"/>
    <property type="match status" value="1"/>
</dbReference>
<dbReference type="Proteomes" id="UP000016933">
    <property type="component" value="Unassembled WGS sequence"/>
</dbReference>
<gene>
    <name evidence="1" type="ORF">DOTSEDRAFT_36968</name>
</gene>
<accession>N1PG55</accession>
<dbReference type="EMBL" id="KB446542">
    <property type="protein sequence ID" value="EME41598.1"/>
    <property type="molecule type" value="Genomic_DNA"/>
</dbReference>
<evidence type="ECO:0000313" key="2">
    <source>
        <dbReference type="Proteomes" id="UP000016933"/>
    </source>
</evidence>
<protein>
    <submittedName>
        <fullName evidence="1">Uncharacterized protein</fullName>
    </submittedName>
</protein>
<proteinExistence type="predicted"/>
<dbReference type="HOGENOM" id="CLU_1906689_0_0_1"/>
<dbReference type="Gene3D" id="3.40.630.30">
    <property type="match status" value="1"/>
</dbReference>
<reference evidence="2" key="1">
    <citation type="journal article" date="2012" name="PLoS Genet.">
        <title>The genomes of the fungal plant pathogens Cladosporium fulvum and Dothistroma septosporum reveal adaptation to different hosts and lifestyles but also signatures of common ancestry.</title>
        <authorList>
            <person name="de Wit P.J.G.M."/>
            <person name="van der Burgt A."/>
            <person name="Oekmen B."/>
            <person name="Stergiopoulos I."/>
            <person name="Abd-Elsalam K.A."/>
            <person name="Aerts A.L."/>
            <person name="Bahkali A.H."/>
            <person name="Beenen H.G."/>
            <person name="Chettri P."/>
            <person name="Cox M.P."/>
            <person name="Datema E."/>
            <person name="de Vries R.P."/>
            <person name="Dhillon B."/>
            <person name="Ganley A.R."/>
            <person name="Griffiths S.A."/>
            <person name="Guo Y."/>
            <person name="Hamelin R.C."/>
            <person name="Henrissat B."/>
            <person name="Kabir M.S."/>
            <person name="Jashni M.K."/>
            <person name="Kema G."/>
            <person name="Klaubauf S."/>
            <person name="Lapidus A."/>
            <person name="Levasseur A."/>
            <person name="Lindquist E."/>
            <person name="Mehrabi R."/>
            <person name="Ohm R.A."/>
            <person name="Owen T.J."/>
            <person name="Salamov A."/>
            <person name="Schwelm A."/>
            <person name="Schijlen E."/>
            <person name="Sun H."/>
            <person name="van den Burg H.A."/>
            <person name="van Ham R.C.H.J."/>
            <person name="Zhang S."/>
            <person name="Goodwin S.B."/>
            <person name="Grigoriev I.V."/>
            <person name="Collemare J."/>
            <person name="Bradshaw R.E."/>
        </authorList>
    </citation>
    <scope>NUCLEOTIDE SEQUENCE [LARGE SCALE GENOMIC DNA]</scope>
    <source>
        <strain evidence="2">NZE10 / CBS 128990</strain>
    </source>
</reference>
<keyword evidence="2" id="KW-1185">Reference proteome</keyword>
<sequence>MAIINGSLQPETVTDFATCLKDDVECETADLPVFASARPRVIGKVGIFRALPSNEIGFVLDRTCWCRGPAKEALTTILAHLFSLKQEYEADVALREAVPALRVNLSSWSYEASGCILRSQQKLSRGIGPGSAS</sequence>
<dbReference type="AlphaFoldDB" id="N1PG55"/>
<name>N1PG55_DOTSN</name>
<reference evidence="1 2" key="2">
    <citation type="journal article" date="2012" name="PLoS Pathog.">
        <title>Diverse lifestyles and strategies of plant pathogenesis encoded in the genomes of eighteen Dothideomycetes fungi.</title>
        <authorList>
            <person name="Ohm R.A."/>
            <person name="Feau N."/>
            <person name="Henrissat B."/>
            <person name="Schoch C.L."/>
            <person name="Horwitz B.A."/>
            <person name="Barry K.W."/>
            <person name="Condon B.J."/>
            <person name="Copeland A.C."/>
            <person name="Dhillon B."/>
            <person name="Glaser F."/>
            <person name="Hesse C.N."/>
            <person name="Kosti I."/>
            <person name="LaButti K."/>
            <person name="Lindquist E.A."/>
            <person name="Lucas S."/>
            <person name="Salamov A.A."/>
            <person name="Bradshaw R.E."/>
            <person name="Ciuffetti L."/>
            <person name="Hamelin R.C."/>
            <person name="Kema G.H.J."/>
            <person name="Lawrence C."/>
            <person name="Scott J.A."/>
            <person name="Spatafora J.W."/>
            <person name="Turgeon B.G."/>
            <person name="de Wit P.J.G.M."/>
            <person name="Zhong S."/>
            <person name="Goodwin S.B."/>
            <person name="Grigoriev I.V."/>
        </authorList>
    </citation>
    <scope>NUCLEOTIDE SEQUENCE [LARGE SCALE GENOMIC DNA]</scope>
    <source>
        <strain evidence="2">NZE10 / CBS 128990</strain>
    </source>
</reference>
<evidence type="ECO:0000313" key="1">
    <source>
        <dbReference type="EMBL" id="EME41598.1"/>
    </source>
</evidence>
<dbReference type="OrthoDB" id="630895at2759"/>
<organism evidence="1 2">
    <name type="scientific">Dothistroma septosporum (strain NZE10 / CBS 128990)</name>
    <name type="common">Red band needle blight fungus</name>
    <name type="synonym">Mycosphaerella pini</name>
    <dbReference type="NCBI Taxonomy" id="675120"/>
    <lineage>
        <taxon>Eukaryota</taxon>
        <taxon>Fungi</taxon>
        <taxon>Dikarya</taxon>
        <taxon>Ascomycota</taxon>
        <taxon>Pezizomycotina</taxon>
        <taxon>Dothideomycetes</taxon>
        <taxon>Dothideomycetidae</taxon>
        <taxon>Mycosphaerellales</taxon>
        <taxon>Mycosphaerellaceae</taxon>
        <taxon>Dothistroma</taxon>
    </lineage>
</organism>
<dbReference type="InterPro" id="IPR016181">
    <property type="entry name" value="Acyl_CoA_acyltransferase"/>
</dbReference>